<proteinExistence type="predicted"/>
<dbReference type="KEGG" id="cmp:Cha6605_2766"/>
<sequence>MILGDNNRHSSVEQLRASRSQHAHFNQPNQMQIANQFGHHSKLQILLPLYIYPNWYAKNNYVWKQVLAAAKKVQIVAIINPNNGPDNAPPNVDYQQGIKDLRQAGIKVIGYVPSNYASRDLQAVKADIDLYLKYFNVDGIFIDEAANKQDKLDYYHQIYRYLKSHSPSSDNNNRAIEYTLIINPGTDVNEDFIRQPVADAIVTFENYRSVWTKYSPPIYQRKHSAQKFAALIHTTANRKLMKSTLDRVVKYKFSYVYITNDRPDTGDRNPWNTLPEYWQAQVNYIQQLNNTE</sequence>
<dbReference type="Proteomes" id="UP000010366">
    <property type="component" value="Chromosome"/>
</dbReference>
<dbReference type="AlphaFoldDB" id="K9UG89"/>
<dbReference type="STRING" id="1173020.Cha6605_2766"/>
<dbReference type="EMBL" id="CP003600">
    <property type="protein sequence ID" value="AFY93805.1"/>
    <property type="molecule type" value="Genomic_DNA"/>
</dbReference>
<feature type="compositionally biased region" description="Basic and acidic residues" evidence="1">
    <location>
        <begin position="1"/>
        <end position="11"/>
    </location>
</feature>
<evidence type="ECO:0000313" key="3">
    <source>
        <dbReference type="Proteomes" id="UP000010366"/>
    </source>
</evidence>
<evidence type="ECO:0000313" key="2">
    <source>
        <dbReference type="EMBL" id="AFY93805.1"/>
    </source>
</evidence>
<name>K9UG89_CHAP6</name>
<dbReference type="eggNOG" id="COG1122">
    <property type="taxonomic scope" value="Bacteria"/>
</dbReference>
<dbReference type="Pfam" id="PF12138">
    <property type="entry name" value="Spherulin4"/>
    <property type="match status" value="1"/>
</dbReference>
<dbReference type="HOGENOM" id="CLU_060605_1_1_3"/>
<dbReference type="InterPro" id="IPR021986">
    <property type="entry name" value="Spherulin4"/>
</dbReference>
<evidence type="ECO:0000256" key="1">
    <source>
        <dbReference type="SAM" id="MobiDB-lite"/>
    </source>
</evidence>
<reference evidence="2 3" key="1">
    <citation type="submission" date="2012-05" db="EMBL/GenBank/DDBJ databases">
        <title>Finished chromosome of genome of Chamaesiphon sp. PCC 6605.</title>
        <authorList>
            <consortium name="US DOE Joint Genome Institute"/>
            <person name="Gugger M."/>
            <person name="Coursin T."/>
            <person name="Rippka R."/>
            <person name="Tandeau De Marsac N."/>
            <person name="Huntemann M."/>
            <person name="Wei C.-L."/>
            <person name="Han J."/>
            <person name="Detter J.C."/>
            <person name="Han C."/>
            <person name="Tapia R."/>
            <person name="Chen A."/>
            <person name="Kyrpides N."/>
            <person name="Mavromatis K."/>
            <person name="Markowitz V."/>
            <person name="Szeto E."/>
            <person name="Ivanova N."/>
            <person name="Pagani I."/>
            <person name="Pati A."/>
            <person name="Goodwin L."/>
            <person name="Nordberg H.P."/>
            <person name="Cantor M.N."/>
            <person name="Hua S.X."/>
            <person name="Woyke T."/>
            <person name="Kerfeld C.A."/>
        </authorList>
    </citation>
    <scope>NUCLEOTIDE SEQUENCE [LARGE SCALE GENOMIC DNA]</scope>
    <source>
        <strain evidence="3">ATCC 27169 / PCC 6605</strain>
    </source>
</reference>
<dbReference type="PANTHER" id="PTHR35040">
    <property type="match status" value="1"/>
</dbReference>
<keyword evidence="3" id="KW-1185">Reference proteome</keyword>
<accession>K9UG89</accession>
<organism evidence="2 3">
    <name type="scientific">Chamaesiphon minutus (strain ATCC 27169 / PCC 6605)</name>
    <dbReference type="NCBI Taxonomy" id="1173020"/>
    <lineage>
        <taxon>Bacteria</taxon>
        <taxon>Bacillati</taxon>
        <taxon>Cyanobacteriota</taxon>
        <taxon>Cyanophyceae</taxon>
        <taxon>Gomontiellales</taxon>
        <taxon>Chamaesiphonaceae</taxon>
        <taxon>Chamaesiphon</taxon>
    </lineage>
</organism>
<dbReference type="PANTHER" id="PTHR35040:SF9">
    <property type="entry name" value="4-LIKE CELL SURFACE PROTEIN, PUTATIVE (AFU_ORTHOLOGUE AFUA_4G14080)-RELATED"/>
    <property type="match status" value="1"/>
</dbReference>
<protein>
    <submittedName>
        <fullName evidence="2">Spherulation-specific family 4</fullName>
    </submittedName>
</protein>
<gene>
    <name evidence="2" type="ORF">Cha6605_2766</name>
</gene>
<feature type="region of interest" description="Disordered" evidence="1">
    <location>
        <begin position="1"/>
        <end position="21"/>
    </location>
</feature>